<dbReference type="EMBL" id="GFTR01001576">
    <property type="protein sequence ID" value="JAW14850.1"/>
    <property type="molecule type" value="Transcribed_RNA"/>
</dbReference>
<keyword evidence="1" id="KW-1133">Transmembrane helix</keyword>
<dbReference type="AlphaFoldDB" id="A0A224Y1E3"/>
<proteinExistence type="predicted"/>
<sequence length="100" mass="10872">MVAPINGDGVGNERRLGLNNRFLLLLLLLLLRCGCCCCLWRLLLIHVFLSNGNAFNVPPPYFLSIIFLKLVDATMSVAVVAVLRAATAPPPPPPTITMET</sequence>
<evidence type="ECO:0000256" key="1">
    <source>
        <dbReference type="SAM" id="Phobius"/>
    </source>
</evidence>
<accession>A0A224Y1E3</accession>
<organism evidence="2">
    <name type="scientific">Panstrongylus lignarius</name>
    <dbReference type="NCBI Taxonomy" id="156445"/>
    <lineage>
        <taxon>Eukaryota</taxon>
        <taxon>Metazoa</taxon>
        <taxon>Ecdysozoa</taxon>
        <taxon>Arthropoda</taxon>
        <taxon>Hexapoda</taxon>
        <taxon>Insecta</taxon>
        <taxon>Pterygota</taxon>
        <taxon>Neoptera</taxon>
        <taxon>Paraneoptera</taxon>
        <taxon>Hemiptera</taxon>
        <taxon>Heteroptera</taxon>
        <taxon>Panheteroptera</taxon>
        <taxon>Cimicomorpha</taxon>
        <taxon>Reduviidae</taxon>
        <taxon>Triatominae</taxon>
        <taxon>Panstrongylus</taxon>
    </lineage>
</organism>
<evidence type="ECO:0000313" key="2">
    <source>
        <dbReference type="EMBL" id="JAW14850.1"/>
    </source>
</evidence>
<reference evidence="2" key="1">
    <citation type="journal article" date="2018" name="PLoS Negl. Trop. Dis.">
        <title>An insight into the salivary gland and fat body transcriptome of Panstrongylus lignarius (Hemiptera: Heteroptera), the main vector of Chagas disease in Peru.</title>
        <authorList>
            <person name="Nevoa J.C."/>
            <person name="Mendes M.T."/>
            <person name="da Silva M.V."/>
            <person name="Soares S.C."/>
            <person name="Oliveira C.J.F."/>
            <person name="Ribeiro J.M.C."/>
        </authorList>
    </citation>
    <scope>NUCLEOTIDE SEQUENCE</scope>
</reference>
<keyword evidence="1" id="KW-0472">Membrane</keyword>
<keyword evidence="1" id="KW-0812">Transmembrane</keyword>
<feature type="transmembrane region" description="Helical" evidence="1">
    <location>
        <begin position="22"/>
        <end position="49"/>
    </location>
</feature>
<feature type="transmembrane region" description="Helical" evidence="1">
    <location>
        <begin position="61"/>
        <end position="83"/>
    </location>
</feature>
<protein>
    <submittedName>
        <fullName evidence="2">Uncharacterized protein</fullName>
    </submittedName>
</protein>
<name>A0A224Y1E3_9HEMI</name>